<name>A0A3N4M133_9PEZI</name>
<dbReference type="Proteomes" id="UP000267821">
    <property type="component" value="Unassembled WGS sequence"/>
</dbReference>
<evidence type="ECO:0000256" key="1">
    <source>
        <dbReference type="SAM" id="MobiDB-lite"/>
    </source>
</evidence>
<sequence length="105" mass="11981">MSSPTPHNHTVVEDIDIDAAYAIAIQASSNPPQITVPEEERRQNPFMLSRKAEKELEERKRISKEEGRGGVVSPLEVEEMREKYVKVLNYMESVQGGRKEQEGDR</sequence>
<evidence type="ECO:0000313" key="3">
    <source>
        <dbReference type="Proteomes" id="UP000267821"/>
    </source>
</evidence>
<proteinExistence type="predicted"/>
<organism evidence="2 3">
    <name type="scientific">Terfezia boudieri ATCC MYA-4762</name>
    <dbReference type="NCBI Taxonomy" id="1051890"/>
    <lineage>
        <taxon>Eukaryota</taxon>
        <taxon>Fungi</taxon>
        <taxon>Dikarya</taxon>
        <taxon>Ascomycota</taxon>
        <taxon>Pezizomycotina</taxon>
        <taxon>Pezizomycetes</taxon>
        <taxon>Pezizales</taxon>
        <taxon>Pezizaceae</taxon>
        <taxon>Terfezia</taxon>
    </lineage>
</organism>
<reference evidence="2 3" key="1">
    <citation type="journal article" date="2018" name="Nat. Ecol. Evol.">
        <title>Pezizomycetes genomes reveal the molecular basis of ectomycorrhizal truffle lifestyle.</title>
        <authorList>
            <person name="Murat C."/>
            <person name="Payen T."/>
            <person name="Noel B."/>
            <person name="Kuo A."/>
            <person name="Morin E."/>
            <person name="Chen J."/>
            <person name="Kohler A."/>
            <person name="Krizsan K."/>
            <person name="Balestrini R."/>
            <person name="Da Silva C."/>
            <person name="Montanini B."/>
            <person name="Hainaut M."/>
            <person name="Levati E."/>
            <person name="Barry K.W."/>
            <person name="Belfiori B."/>
            <person name="Cichocki N."/>
            <person name="Clum A."/>
            <person name="Dockter R.B."/>
            <person name="Fauchery L."/>
            <person name="Guy J."/>
            <person name="Iotti M."/>
            <person name="Le Tacon F."/>
            <person name="Lindquist E.A."/>
            <person name="Lipzen A."/>
            <person name="Malagnac F."/>
            <person name="Mello A."/>
            <person name="Molinier V."/>
            <person name="Miyauchi S."/>
            <person name="Poulain J."/>
            <person name="Riccioni C."/>
            <person name="Rubini A."/>
            <person name="Sitrit Y."/>
            <person name="Splivallo R."/>
            <person name="Traeger S."/>
            <person name="Wang M."/>
            <person name="Zifcakova L."/>
            <person name="Wipf D."/>
            <person name="Zambonelli A."/>
            <person name="Paolocci F."/>
            <person name="Nowrousian M."/>
            <person name="Ottonello S."/>
            <person name="Baldrian P."/>
            <person name="Spatafora J.W."/>
            <person name="Henrissat B."/>
            <person name="Nagy L.G."/>
            <person name="Aury J.M."/>
            <person name="Wincker P."/>
            <person name="Grigoriev I.V."/>
            <person name="Bonfante P."/>
            <person name="Martin F.M."/>
        </authorList>
    </citation>
    <scope>NUCLEOTIDE SEQUENCE [LARGE SCALE GENOMIC DNA]</scope>
    <source>
        <strain evidence="2 3">ATCC MYA-4762</strain>
    </source>
</reference>
<protein>
    <submittedName>
        <fullName evidence="2">Uncharacterized protein</fullName>
    </submittedName>
</protein>
<accession>A0A3N4M133</accession>
<keyword evidence="3" id="KW-1185">Reference proteome</keyword>
<feature type="compositionally biased region" description="Basic and acidic residues" evidence="1">
    <location>
        <begin position="50"/>
        <end position="68"/>
    </location>
</feature>
<feature type="region of interest" description="Disordered" evidence="1">
    <location>
        <begin position="28"/>
        <end position="70"/>
    </location>
</feature>
<gene>
    <name evidence="2" type="ORF">L211DRAFT_834486</name>
</gene>
<dbReference type="EMBL" id="ML121531">
    <property type="protein sequence ID" value="RPB27628.1"/>
    <property type="molecule type" value="Genomic_DNA"/>
</dbReference>
<dbReference type="AlphaFoldDB" id="A0A3N4M133"/>
<dbReference type="InParanoid" id="A0A3N4M133"/>
<evidence type="ECO:0000313" key="2">
    <source>
        <dbReference type="EMBL" id="RPB27628.1"/>
    </source>
</evidence>